<dbReference type="InterPro" id="IPR050960">
    <property type="entry name" value="AB_hydrolase_4_sf"/>
</dbReference>
<evidence type="ECO:0000256" key="1">
    <source>
        <dbReference type="ARBA" id="ARBA00010884"/>
    </source>
</evidence>
<accession>A0ABQ6DYG0</accession>
<dbReference type="Pfam" id="PF12146">
    <property type="entry name" value="Hydrolase_4"/>
    <property type="match status" value="1"/>
</dbReference>
<evidence type="ECO:0000313" key="4">
    <source>
        <dbReference type="Proteomes" id="UP001157353"/>
    </source>
</evidence>
<reference evidence="4" key="1">
    <citation type="journal article" date="2019" name="Int. J. Syst. Evol. Microbiol.">
        <title>The Global Catalogue of Microorganisms (GCM) 10K type strain sequencing project: providing services to taxonomists for standard genome sequencing and annotation.</title>
        <authorList>
            <consortium name="The Broad Institute Genomics Platform"/>
            <consortium name="The Broad Institute Genome Sequencing Center for Infectious Disease"/>
            <person name="Wu L."/>
            <person name="Ma J."/>
        </authorList>
    </citation>
    <scope>NUCLEOTIDE SEQUENCE [LARGE SCALE GENOMIC DNA]</scope>
    <source>
        <strain evidence="4">NBRC 103166</strain>
    </source>
</reference>
<dbReference type="EMBL" id="BSPQ01000002">
    <property type="protein sequence ID" value="GLS90137.1"/>
    <property type="molecule type" value="Genomic_DNA"/>
</dbReference>
<dbReference type="GO" id="GO:0016787">
    <property type="term" value="F:hydrolase activity"/>
    <property type="evidence" value="ECO:0007669"/>
    <property type="project" value="UniProtKB-KW"/>
</dbReference>
<comment type="similarity">
    <text evidence="1">Belongs to the AB hydrolase superfamily. AB hydrolase 4 family.</text>
</comment>
<dbReference type="Gene3D" id="3.40.50.1820">
    <property type="entry name" value="alpha/beta hydrolase"/>
    <property type="match status" value="1"/>
</dbReference>
<dbReference type="SUPFAM" id="SSF53474">
    <property type="entry name" value="alpha/beta-Hydrolases"/>
    <property type="match status" value="1"/>
</dbReference>
<dbReference type="PANTHER" id="PTHR10794">
    <property type="entry name" value="ABHYDROLASE DOMAIN-CONTAINING PROTEIN"/>
    <property type="match status" value="1"/>
</dbReference>
<feature type="domain" description="Serine aminopeptidase S33" evidence="2">
    <location>
        <begin position="63"/>
        <end position="285"/>
    </location>
</feature>
<dbReference type="InterPro" id="IPR029058">
    <property type="entry name" value="AB_hydrolase_fold"/>
</dbReference>
<dbReference type="InterPro" id="IPR012020">
    <property type="entry name" value="ABHD4"/>
</dbReference>
<sequence length="324" mass="36480">MKPFKPAKGLSNRHLQSILSSSGPRKILEKGRAKQLLKTTKQHIITTPQGVNLLGFLSKTKQKTKGLAIILHGWEGCADSLYVLSSGQRLLDDGFDVFRLNFRDHGDSHHLNKDLFNSTLLQEVVEAVKLLCKEFGGKHNVLCGYSLGGNFCLRVANLAKQEQLALHQAIAICPLLHPPTTMDMLNSGFPVYEKYFVKKWKRSLFKKLQHHNHFNYGDALKKLTTLDQMNELFVKGYTPFTTTNDYFEAYSILGDGLQKLAIPTTIVTSLDDPIIPAKQFNSLFHSPWLTIEVQEHGGHCAFIKNWKFESWATDRISELVATGG</sequence>
<dbReference type="InterPro" id="IPR022742">
    <property type="entry name" value="Hydrolase_4"/>
</dbReference>
<proteinExistence type="inferred from homology"/>
<dbReference type="PANTHER" id="PTHR10794:SF63">
    <property type="entry name" value="ALPHA_BETA HYDROLASE 1, ISOFORM A"/>
    <property type="match status" value="1"/>
</dbReference>
<dbReference type="PIRSF" id="PIRSF005211">
    <property type="entry name" value="Ab_hydro_YheT"/>
    <property type="match status" value="1"/>
</dbReference>
<comment type="caution">
    <text evidence="3">The sequence shown here is derived from an EMBL/GenBank/DDBJ whole genome shotgun (WGS) entry which is preliminary data.</text>
</comment>
<organism evidence="3 4">
    <name type="scientific">Psychromonas marina</name>
    <dbReference type="NCBI Taxonomy" id="88364"/>
    <lineage>
        <taxon>Bacteria</taxon>
        <taxon>Pseudomonadati</taxon>
        <taxon>Pseudomonadota</taxon>
        <taxon>Gammaproteobacteria</taxon>
        <taxon>Alteromonadales</taxon>
        <taxon>Psychromonadaceae</taxon>
        <taxon>Psychromonas</taxon>
    </lineage>
</organism>
<protein>
    <submittedName>
        <fullName evidence="3">Alpha/beta hydrolase</fullName>
    </submittedName>
</protein>
<dbReference type="Proteomes" id="UP001157353">
    <property type="component" value="Unassembled WGS sequence"/>
</dbReference>
<name>A0ABQ6DYG0_9GAMM</name>
<keyword evidence="4" id="KW-1185">Reference proteome</keyword>
<keyword evidence="3" id="KW-0378">Hydrolase</keyword>
<evidence type="ECO:0000313" key="3">
    <source>
        <dbReference type="EMBL" id="GLS90137.1"/>
    </source>
</evidence>
<dbReference type="RefSeq" id="WP_284203257.1">
    <property type="nucleotide sequence ID" value="NZ_BSPQ01000002.1"/>
</dbReference>
<gene>
    <name evidence="3" type="ORF">GCM10007916_12040</name>
</gene>
<evidence type="ECO:0000259" key="2">
    <source>
        <dbReference type="Pfam" id="PF12146"/>
    </source>
</evidence>